<evidence type="ECO:0000313" key="2">
    <source>
        <dbReference type="Proteomes" id="UP000054270"/>
    </source>
</evidence>
<gene>
    <name evidence="1" type="ORF">HYPSUDRAFT_816617</name>
</gene>
<dbReference type="Proteomes" id="UP000054270">
    <property type="component" value="Unassembled WGS sequence"/>
</dbReference>
<keyword evidence="2" id="KW-1185">Reference proteome</keyword>
<name>A0A0D2L0Y3_HYPSF</name>
<sequence>MDSTTGDAVGIVTSYRLRYTPRSMYLAHFQYAVLTVPQTRYSVFPAPRCTSPSLPQRFRVYPPHDVPWPPRHPRTLHPYPHVRQYPPPSAVQLRTIMYEQNSPRSPCSATIFKQPRCPLCTRRPFSWPSTPALALDLRTEELFADALVVFSF</sequence>
<protein>
    <submittedName>
        <fullName evidence="1">Uncharacterized protein</fullName>
    </submittedName>
</protein>
<evidence type="ECO:0000313" key="1">
    <source>
        <dbReference type="EMBL" id="KJA20327.1"/>
    </source>
</evidence>
<reference evidence="2" key="1">
    <citation type="submission" date="2014-04" db="EMBL/GenBank/DDBJ databases">
        <title>Evolutionary Origins and Diversification of the Mycorrhizal Mutualists.</title>
        <authorList>
            <consortium name="DOE Joint Genome Institute"/>
            <consortium name="Mycorrhizal Genomics Consortium"/>
            <person name="Kohler A."/>
            <person name="Kuo A."/>
            <person name="Nagy L.G."/>
            <person name="Floudas D."/>
            <person name="Copeland A."/>
            <person name="Barry K.W."/>
            <person name="Cichocki N."/>
            <person name="Veneault-Fourrey C."/>
            <person name="LaButti K."/>
            <person name="Lindquist E.A."/>
            <person name="Lipzen A."/>
            <person name="Lundell T."/>
            <person name="Morin E."/>
            <person name="Murat C."/>
            <person name="Riley R."/>
            <person name="Ohm R."/>
            <person name="Sun H."/>
            <person name="Tunlid A."/>
            <person name="Henrissat B."/>
            <person name="Grigoriev I.V."/>
            <person name="Hibbett D.S."/>
            <person name="Martin F."/>
        </authorList>
    </citation>
    <scope>NUCLEOTIDE SEQUENCE [LARGE SCALE GENOMIC DNA]</scope>
    <source>
        <strain evidence="2">FD-334 SS-4</strain>
    </source>
</reference>
<accession>A0A0D2L0Y3</accession>
<proteinExistence type="predicted"/>
<dbReference type="EMBL" id="KN817568">
    <property type="protein sequence ID" value="KJA20327.1"/>
    <property type="molecule type" value="Genomic_DNA"/>
</dbReference>
<organism evidence="1 2">
    <name type="scientific">Hypholoma sublateritium (strain FD-334 SS-4)</name>
    <dbReference type="NCBI Taxonomy" id="945553"/>
    <lineage>
        <taxon>Eukaryota</taxon>
        <taxon>Fungi</taxon>
        <taxon>Dikarya</taxon>
        <taxon>Basidiomycota</taxon>
        <taxon>Agaricomycotina</taxon>
        <taxon>Agaricomycetes</taxon>
        <taxon>Agaricomycetidae</taxon>
        <taxon>Agaricales</taxon>
        <taxon>Agaricineae</taxon>
        <taxon>Strophariaceae</taxon>
        <taxon>Hypholoma</taxon>
    </lineage>
</organism>
<dbReference type="AlphaFoldDB" id="A0A0D2L0Y3"/>